<dbReference type="InterPro" id="IPR011991">
    <property type="entry name" value="ArsR-like_HTH"/>
</dbReference>
<accession>A0A919SZC1</accession>
<dbReference type="InterPro" id="IPR001845">
    <property type="entry name" value="HTH_ArsR_DNA-bd_dom"/>
</dbReference>
<dbReference type="NCBIfam" id="NF033788">
    <property type="entry name" value="HTH_metalloreg"/>
    <property type="match status" value="1"/>
</dbReference>
<dbReference type="InterPro" id="IPR036388">
    <property type="entry name" value="WH-like_DNA-bd_sf"/>
</dbReference>
<dbReference type="GO" id="GO:0003677">
    <property type="term" value="F:DNA binding"/>
    <property type="evidence" value="ECO:0007669"/>
    <property type="project" value="UniProtKB-KW"/>
</dbReference>
<dbReference type="PRINTS" id="PR00778">
    <property type="entry name" value="HTHARSR"/>
</dbReference>
<comment type="caution">
    <text evidence="6">The sequence shown here is derived from an EMBL/GenBank/DDBJ whole genome shotgun (WGS) entry which is preliminary data.</text>
</comment>
<keyword evidence="1" id="KW-0805">Transcription regulation</keyword>
<evidence type="ECO:0000256" key="4">
    <source>
        <dbReference type="SAM" id="MobiDB-lite"/>
    </source>
</evidence>
<dbReference type="EMBL" id="BOQL01000099">
    <property type="protein sequence ID" value="GIM80479.1"/>
    <property type="molecule type" value="Genomic_DNA"/>
</dbReference>
<dbReference type="PROSITE" id="PS50987">
    <property type="entry name" value="HTH_ARSR_2"/>
    <property type="match status" value="1"/>
</dbReference>
<dbReference type="AlphaFoldDB" id="A0A919SZC1"/>
<dbReference type="Pfam" id="PF01022">
    <property type="entry name" value="HTH_5"/>
    <property type="match status" value="1"/>
</dbReference>
<dbReference type="PANTHER" id="PTHR43132:SF6">
    <property type="entry name" value="HTH-TYPE TRANSCRIPTIONAL REPRESSOR CZRA"/>
    <property type="match status" value="1"/>
</dbReference>
<dbReference type="Proteomes" id="UP000681340">
    <property type="component" value="Unassembled WGS sequence"/>
</dbReference>
<dbReference type="RefSeq" id="WP_212994846.1">
    <property type="nucleotide sequence ID" value="NZ_BAABEA010000014.1"/>
</dbReference>
<gene>
    <name evidence="6" type="ORF">Aau02nite_90760</name>
</gene>
<keyword evidence="7" id="KW-1185">Reference proteome</keyword>
<name>A0A919SZC1_9ACTN</name>
<feature type="compositionally biased region" description="Basic and acidic residues" evidence="4">
    <location>
        <begin position="96"/>
        <end position="106"/>
    </location>
</feature>
<feature type="region of interest" description="Disordered" evidence="4">
    <location>
        <begin position="96"/>
        <end position="115"/>
    </location>
</feature>
<dbReference type="InterPro" id="IPR036390">
    <property type="entry name" value="WH_DNA-bd_sf"/>
</dbReference>
<evidence type="ECO:0000256" key="3">
    <source>
        <dbReference type="ARBA" id="ARBA00023163"/>
    </source>
</evidence>
<organism evidence="6 7">
    <name type="scientific">Actinoplanes auranticolor</name>
    <dbReference type="NCBI Taxonomy" id="47988"/>
    <lineage>
        <taxon>Bacteria</taxon>
        <taxon>Bacillati</taxon>
        <taxon>Actinomycetota</taxon>
        <taxon>Actinomycetes</taxon>
        <taxon>Micromonosporales</taxon>
        <taxon>Micromonosporaceae</taxon>
        <taxon>Actinoplanes</taxon>
    </lineage>
</organism>
<dbReference type="InterPro" id="IPR051011">
    <property type="entry name" value="Metal_resp_trans_reg"/>
</dbReference>
<dbReference type="SUPFAM" id="SSF46785">
    <property type="entry name" value="Winged helix' DNA-binding domain"/>
    <property type="match status" value="1"/>
</dbReference>
<evidence type="ECO:0000256" key="1">
    <source>
        <dbReference type="ARBA" id="ARBA00023015"/>
    </source>
</evidence>
<dbReference type="SMART" id="SM00418">
    <property type="entry name" value="HTH_ARSR"/>
    <property type="match status" value="1"/>
</dbReference>
<protein>
    <recommendedName>
        <fullName evidence="5">HTH arsR-type domain-containing protein</fullName>
    </recommendedName>
</protein>
<evidence type="ECO:0000313" key="7">
    <source>
        <dbReference type="Proteomes" id="UP000681340"/>
    </source>
</evidence>
<keyword evidence="3" id="KW-0804">Transcription</keyword>
<dbReference type="Gene3D" id="1.10.10.10">
    <property type="entry name" value="Winged helix-like DNA-binding domain superfamily/Winged helix DNA-binding domain"/>
    <property type="match status" value="1"/>
</dbReference>
<dbReference type="GO" id="GO:0003700">
    <property type="term" value="F:DNA-binding transcription factor activity"/>
    <property type="evidence" value="ECO:0007669"/>
    <property type="project" value="InterPro"/>
</dbReference>
<reference evidence="6" key="1">
    <citation type="submission" date="2021-03" db="EMBL/GenBank/DDBJ databases">
        <title>Whole genome shotgun sequence of Actinoplanes auranticolor NBRC 12245.</title>
        <authorList>
            <person name="Komaki H."/>
            <person name="Tamura T."/>
        </authorList>
    </citation>
    <scope>NUCLEOTIDE SEQUENCE</scope>
    <source>
        <strain evidence="6">NBRC 12245</strain>
    </source>
</reference>
<feature type="domain" description="HTH arsR-type" evidence="5">
    <location>
        <begin position="5"/>
        <end position="99"/>
    </location>
</feature>
<evidence type="ECO:0000256" key="2">
    <source>
        <dbReference type="ARBA" id="ARBA00023125"/>
    </source>
</evidence>
<evidence type="ECO:0000259" key="5">
    <source>
        <dbReference type="PROSITE" id="PS50987"/>
    </source>
</evidence>
<keyword evidence="2" id="KW-0238">DNA-binding</keyword>
<dbReference type="PANTHER" id="PTHR43132">
    <property type="entry name" value="ARSENICAL RESISTANCE OPERON REPRESSOR ARSR-RELATED"/>
    <property type="match status" value="1"/>
</dbReference>
<evidence type="ECO:0000313" key="6">
    <source>
        <dbReference type="EMBL" id="GIM80479.1"/>
    </source>
</evidence>
<dbReference type="CDD" id="cd00090">
    <property type="entry name" value="HTH_ARSR"/>
    <property type="match status" value="1"/>
</dbReference>
<proteinExistence type="predicted"/>
<sequence>MCACQGADRYEPAGELFKALASPVRLAIVDLLAVRPRYVYQLVELTGLTQPHVSQQLRILRHAGLVHGVRQHREIAYTLRDDHVAHIVRDALAHAREARAVPEKPGRGATPRRTR</sequence>